<name>A0A8H3WWI7_GIGMA</name>
<gene>
    <name evidence="1" type="ORF">F8M41_018006</name>
</gene>
<dbReference type="AlphaFoldDB" id="A0A8H3WWI7"/>
<dbReference type="EMBL" id="WTPW01004243">
    <property type="protein sequence ID" value="KAF0332957.1"/>
    <property type="molecule type" value="Genomic_DNA"/>
</dbReference>
<proteinExistence type="predicted"/>
<evidence type="ECO:0000313" key="1">
    <source>
        <dbReference type="EMBL" id="KAF0332957.1"/>
    </source>
</evidence>
<evidence type="ECO:0000313" key="2">
    <source>
        <dbReference type="Proteomes" id="UP000439903"/>
    </source>
</evidence>
<comment type="caution">
    <text evidence="1">The sequence shown here is derived from an EMBL/GenBank/DDBJ whole genome shotgun (WGS) entry which is preliminary data.</text>
</comment>
<accession>A0A8H3WWI7</accession>
<protein>
    <submittedName>
        <fullName evidence="1">Uncharacterized protein</fullName>
    </submittedName>
</protein>
<dbReference type="OrthoDB" id="2471727at2759"/>
<reference evidence="1 2" key="1">
    <citation type="journal article" date="2019" name="Environ. Microbiol.">
        <title>At the nexus of three kingdoms: the genome of the mycorrhizal fungus Gigaspora margarita provides insights into plant, endobacterial and fungal interactions.</title>
        <authorList>
            <person name="Venice F."/>
            <person name="Ghignone S."/>
            <person name="Salvioli di Fossalunga A."/>
            <person name="Amselem J."/>
            <person name="Novero M."/>
            <person name="Xianan X."/>
            <person name="Sedzielewska Toro K."/>
            <person name="Morin E."/>
            <person name="Lipzen A."/>
            <person name="Grigoriev I.V."/>
            <person name="Henrissat B."/>
            <person name="Martin F.M."/>
            <person name="Bonfante P."/>
        </authorList>
    </citation>
    <scope>NUCLEOTIDE SEQUENCE [LARGE SCALE GENOMIC DNA]</scope>
    <source>
        <strain evidence="1 2">BEG34</strain>
    </source>
</reference>
<sequence length="142" mass="16755">MDSNPGKRPTSSEIIIKLNEWLNIIENKAENKIKKRSMFREIIIKFNKWSNIFRRNKRLNNIGRDKSLNIIESEIKNKIKRQFLESDEINEKLPIIKENLKDIYTSKPYNITDINKSLSKLKTSKTAVNIEVSDDQLTLCIY</sequence>
<keyword evidence="2" id="KW-1185">Reference proteome</keyword>
<dbReference type="Proteomes" id="UP000439903">
    <property type="component" value="Unassembled WGS sequence"/>
</dbReference>
<organism evidence="1 2">
    <name type="scientific">Gigaspora margarita</name>
    <dbReference type="NCBI Taxonomy" id="4874"/>
    <lineage>
        <taxon>Eukaryota</taxon>
        <taxon>Fungi</taxon>
        <taxon>Fungi incertae sedis</taxon>
        <taxon>Mucoromycota</taxon>
        <taxon>Glomeromycotina</taxon>
        <taxon>Glomeromycetes</taxon>
        <taxon>Diversisporales</taxon>
        <taxon>Gigasporaceae</taxon>
        <taxon>Gigaspora</taxon>
    </lineage>
</organism>